<dbReference type="GO" id="GO:0005737">
    <property type="term" value="C:cytoplasm"/>
    <property type="evidence" value="ECO:0007669"/>
    <property type="project" value="TreeGrafter"/>
</dbReference>
<keyword evidence="1" id="KW-1133">Transmembrane helix</keyword>
<keyword evidence="1" id="KW-0812">Transmembrane</keyword>
<name>A0A9N9B5Z8_9GLOM</name>
<reference evidence="3" key="1">
    <citation type="submission" date="2021-06" db="EMBL/GenBank/DDBJ databases">
        <authorList>
            <person name="Kallberg Y."/>
            <person name="Tangrot J."/>
            <person name="Rosling A."/>
        </authorList>
    </citation>
    <scope>NUCLEOTIDE SEQUENCE</scope>
    <source>
        <strain evidence="3">AZ414A</strain>
    </source>
</reference>
<organism evidence="3 4">
    <name type="scientific">Diversispora eburnea</name>
    <dbReference type="NCBI Taxonomy" id="1213867"/>
    <lineage>
        <taxon>Eukaryota</taxon>
        <taxon>Fungi</taxon>
        <taxon>Fungi incertae sedis</taxon>
        <taxon>Mucoromycota</taxon>
        <taxon>Glomeromycotina</taxon>
        <taxon>Glomeromycetes</taxon>
        <taxon>Diversisporales</taxon>
        <taxon>Diversisporaceae</taxon>
        <taxon>Diversispora</taxon>
    </lineage>
</organism>
<feature type="domain" description="Amidohydrolase-related" evidence="2">
    <location>
        <begin position="366"/>
        <end position="442"/>
    </location>
</feature>
<evidence type="ECO:0000256" key="1">
    <source>
        <dbReference type="SAM" id="Phobius"/>
    </source>
</evidence>
<dbReference type="AlphaFoldDB" id="A0A9N9B5Z8"/>
<gene>
    <name evidence="3" type="ORF">DEBURN_LOCUS7266</name>
</gene>
<proteinExistence type="predicted"/>
<comment type="caution">
    <text evidence="3">The sequence shown here is derived from an EMBL/GenBank/DDBJ whole genome shotgun (WGS) entry which is preliminary data.</text>
</comment>
<keyword evidence="1" id="KW-0472">Membrane</keyword>
<evidence type="ECO:0000259" key="2">
    <source>
        <dbReference type="Pfam" id="PF01979"/>
    </source>
</evidence>
<dbReference type="Gene3D" id="3.20.20.140">
    <property type="entry name" value="Metal-dependent hydrolases"/>
    <property type="match status" value="2"/>
</dbReference>
<dbReference type="SUPFAM" id="SSF51556">
    <property type="entry name" value="Metallo-dependent hydrolases"/>
    <property type="match status" value="1"/>
</dbReference>
<protein>
    <submittedName>
        <fullName evidence="3">3358_t:CDS:1</fullName>
    </submittedName>
</protein>
<dbReference type="InterPro" id="IPR011059">
    <property type="entry name" value="Metal-dep_hydrolase_composite"/>
</dbReference>
<evidence type="ECO:0000313" key="3">
    <source>
        <dbReference type="EMBL" id="CAG8554403.1"/>
    </source>
</evidence>
<dbReference type="EMBL" id="CAJVPK010000851">
    <property type="protein sequence ID" value="CAG8554403.1"/>
    <property type="molecule type" value="Genomic_DNA"/>
</dbReference>
<dbReference type="InterPro" id="IPR050138">
    <property type="entry name" value="DHOase/Allantoinase_Hydrolase"/>
</dbReference>
<dbReference type="PANTHER" id="PTHR43668:SF5">
    <property type="entry name" value="AMIDOHYDROLASE 3 DOMAIN-CONTAINING PROTEIN"/>
    <property type="match status" value="1"/>
</dbReference>
<dbReference type="InterPro" id="IPR032466">
    <property type="entry name" value="Metal_Hydrolase"/>
</dbReference>
<feature type="transmembrane region" description="Helical" evidence="1">
    <location>
        <begin position="53"/>
        <end position="70"/>
    </location>
</feature>
<dbReference type="PANTHER" id="PTHR43668">
    <property type="entry name" value="ALLANTOINASE"/>
    <property type="match status" value="1"/>
</dbReference>
<dbReference type="Proteomes" id="UP000789706">
    <property type="component" value="Unassembled WGS sequence"/>
</dbReference>
<sequence length="806" mass="90082">MKGNNFYKEINNNKRHHNNHTNNTNNTNNRELLNQKCFSSQLFSFSSKDIKRLLITICLLVLFTTLWNIFNIHVNSHDRHKNQYSYGISSQSYQEGLAKCAAIKRETFLSDIILRNGIIEEIGLDSWPHLMGTYDINERTDPITPYVRAKDAFSPSDPALRIISSGGVTTSLIIPGSTNVMGGEGHVIKLRQVDTLSVDDMNIYYNVNQDEEKVWRYLKMACGENPKNYFGRKQAMMPLTRLGESWLLRKRFAEAQTLKIQQDDWCDAAIRLNKNEQLNVHFPENVQYESLLSLLRGDAILNIHCYETQDIEAMIRHSWEFDFNIASLHHALDAYRIPEIIKRANSNITIATFSDLWGYKKEAFQASTKSPKILTAKAHHYGLDENLSIAAVTSVPAKALGLDHRIGQISVGYDADIVIWDSYPLSLGATPLEVYIDVYIDENNVIDASHSFNMEEKINILVKDGIIESVGSNLGLSEINAEEDTQDGTINSPHRYKDIIYAVDGLKLGGKHLEVAYKAGVLTTITAPISKDGVISGISVAFKTGAQTVFDFDPENDNEAVILDDVVALHAKIGIPFKNEKIPTVSGQIAFLRKFLTKNLHHRVCGNNLFCKTAHGEIPLIVETHNKDEIASLIKLNDLIKELGGHLRLVILGGSEAHLLATELSRRKIPVVLLPPRPTPHLWSAQNVLVGSPITNDTGIDILYANKVLIGIGVDDPGLAKNLVWDAGWALKNSKGLISEKDAVGFITWNLMKIFGNRANFVAYDGNPFEMGTRVRVIAGGGDIPDLHKKDIQLESNNLNNLTRYI</sequence>
<dbReference type="GO" id="GO:0006145">
    <property type="term" value="P:purine nucleobase catabolic process"/>
    <property type="evidence" value="ECO:0007669"/>
    <property type="project" value="TreeGrafter"/>
</dbReference>
<accession>A0A9N9B5Z8</accession>
<keyword evidence="4" id="KW-1185">Reference proteome</keyword>
<dbReference type="GO" id="GO:0004038">
    <property type="term" value="F:allantoinase activity"/>
    <property type="evidence" value="ECO:0007669"/>
    <property type="project" value="TreeGrafter"/>
</dbReference>
<dbReference type="InterPro" id="IPR006680">
    <property type="entry name" value="Amidohydro-rel"/>
</dbReference>
<dbReference type="Pfam" id="PF01979">
    <property type="entry name" value="Amidohydro_1"/>
    <property type="match status" value="1"/>
</dbReference>
<evidence type="ECO:0000313" key="4">
    <source>
        <dbReference type="Proteomes" id="UP000789706"/>
    </source>
</evidence>
<dbReference type="OrthoDB" id="10258955at2759"/>
<dbReference type="SUPFAM" id="SSF51338">
    <property type="entry name" value="Composite domain of metallo-dependent hydrolases"/>
    <property type="match status" value="1"/>
</dbReference>